<keyword evidence="2" id="KW-1185">Reference proteome</keyword>
<gene>
    <name evidence="1" type="ORF">SAMN05661003_11253</name>
</gene>
<organism evidence="1 2">
    <name type="scientific">Desulfuromonas thiophila</name>
    <dbReference type="NCBI Taxonomy" id="57664"/>
    <lineage>
        <taxon>Bacteria</taxon>
        <taxon>Pseudomonadati</taxon>
        <taxon>Thermodesulfobacteriota</taxon>
        <taxon>Desulfuromonadia</taxon>
        <taxon>Desulfuromonadales</taxon>
        <taxon>Desulfuromonadaceae</taxon>
        <taxon>Desulfuromonas</taxon>
    </lineage>
</organism>
<proteinExistence type="predicted"/>
<dbReference type="OrthoDB" id="5400823at2"/>
<dbReference type="RefSeq" id="WP_092079304.1">
    <property type="nucleotide sequence ID" value="NZ_FNAQ01000012.1"/>
</dbReference>
<protein>
    <submittedName>
        <fullName evidence="1">Uncharacterized protein</fullName>
    </submittedName>
</protein>
<evidence type="ECO:0000313" key="2">
    <source>
        <dbReference type="Proteomes" id="UP000243205"/>
    </source>
</evidence>
<evidence type="ECO:0000313" key="1">
    <source>
        <dbReference type="EMBL" id="SDE47518.1"/>
    </source>
</evidence>
<dbReference type="STRING" id="57664.SAMN05661003_11253"/>
<reference evidence="2" key="1">
    <citation type="submission" date="2016-10" db="EMBL/GenBank/DDBJ databases">
        <authorList>
            <person name="Varghese N."/>
            <person name="Submissions S."/>
        </authorList>
    </citation>
    <scope>NUCLEOTIDE SEQUENCE [LARGE SCALE GENOMIC DNA]</scope>
    <source>
        <strain evidence="2">DSM 8987</strain>
    </source>
</reference>
<accession>A0A1G7D7A2</accession>
<dbReference type="EMBL" id="FNAQ01000012">
    <property type="protein sequence ID" value="SDE47518.1"/>
    <property type="molecule type" value="Genomic_DNA"/>
</dbReference>
<name>A0A1G7D7A2_9BACT</name>
<sequence>MTSVASSSTLARQLCDWLAPALEQGRYPFRKADCGLRLYSIRGPLHPDLVLWINPGSFVAAALLNLLQHPPDNDALINAQAAAEVLGLNHFVLWHPGGLDIYETGSLRIHQHIAAGEPRPAPQAAAALTELLEQLRLLCVLHTRPPEQLGAWHLYNLCEQALWRAGDLHATRLRRTAEPPADLESHVRQQMLLVLALLLDALADGRLPRHLGPQQLATFVAARRSPATTDSLPLPEEAAAAELLFVLHRLEQLSPFHPVERASQFIELLLHGSHPLAQAGLPQPKLPAADTAVLQLYCDDLLSDPAAIDIDQSGRLALKALLRRLHQTGSPPGRQETQLFALTACDLHHARACLVDSREPSAQQLPRLQGLLRQVWPGRRLILPPHSPLALWQLAYLLGLLPTGARCDLCLPAALLGQPAAETVLALIHQCCHLEQLQSDGSLCQLRLWRQPAEPGALTQLIHLNHQRALAWHDQPFATTPLQAQAPHQNITETEPPPAATAMPGRQQQVREAIDQQIAARPRFHFPADYLYDLASIERRHHTLNNGPWQLGQQLLENVSLLDCHGKRIVETDIDHAWALLLASHSQQQIELPLAQEACRELVLRYLEDLASLRTLILSESHAGLTPARLARRFATRLWRQLALPPWDRIRLCARQYGRSLPA</sequence>
<dbReference type="AlphaFoldDB" id="A0A1G7D7A2"/>
<dbReference type="Proteomes" id="UP000243205">
    <property type="component" value="Unassembled WGS sequence"/>
</dbReference>